<dbReference type="EMBL" id="LNQE01001572">
    <property type="protein sequence ID" value="KUG15231.1"/>
    <property type="molecule type" value="Genomic_DNA"/>
</dbReference>
<sequence>MTAPVISDAATMSFVMPEGYTRDDLPEPLEPGVHLEEIPARTVAVIRFTGRADPRAVEDQTAGLLAILEEQAIPVTGSPFLMRYNSPFIPGFLRRNEVGVSVLRDGT</sequence>
<reference evidence="1" key="1">
    <citation type="journal article" date="2015" name="Proc. Natl. Acad. Sci. U.S.A.">
        <title>Networks of energetic and metabolic interactions define dynamics in microbial communities.</title>
        <authorList>
            <person name="Embree M."/>
            <person name="Liu J.K."/>
            <person name="Al-Bassam M.M."/>
            <person name="Zengler K."/>
        </authorList>
    </citation>
    <scope>NUCLEOTIDE SEQUENCE</scope>
</reference>
<organism evidence="1">
    <name type="scientific">hydrocarbon metagenome</name>
    <dbReference type="NCBI Taxonomy" id="938273"/>
    <lineage>
        <taxon>unclassified sequences</taxon>
        <taxon>metagenomes</taxon>
        <taxon>ecological metagenomes</taxon>
    </lineage>
</organism>
<comment type="caution">
    <text evidence="1">The sequence shown here is derived from an EMBL/GenBank/DDBJ whole genome shotgun (WGS) entry which is preliminary data.</text>
</comment>
<evidence type="ECO:0008006" key="2">
    <source>
        <dbReference type="Google" id="ProtNLM"/>
    </source>
</evidence>
<dbReference type="PANTHER" id="PTHR11220">
    <property type="entry name" value="HEME-BINDING PROTEIN-RELATED"/>
    <property type="match status" value="1"/>
</dbReference>
<dbReference type="SUPFAM" id="SSF55136">
    <property type="entry name" value="Probable bacterial effector-binding domain"/>
    <property type="match status" value="1"/>
</dbReference>
<accession>A0A0W8F309</accession>
<dbReference type="Gene3D" id="3.20.80.10">
    <property type="entry name" value="Regulatory factor, effector binding domain"/>
    <property type="match status" value="1"/>
</dbReference>
<gene>
    <name evidence="1" type="ORF">ASZ90_015107</name>
</gene>
<dbReference type="InterPro" id="IPR011256">
    <property type="entry name" value="Reg_factor_effector_dom_sf"/>
</dbReference>
<proteinExistence type="predicted"/>
<name>A0A0W8F309_9ZZZZ</name>
<evidence type="ECO:0000313" key="1">
    <source>
        <dbReference type="EMBL" id="KUG15231.1"/>
    </source>
</evidence>
<dbReference type="InterPro" id="IPR006917">
    <property type="entry name" value="SOUL_heme-bd"/>
</dbReference>
<dbReference type="AlphaFoldDB" id="A0A0W8F309"/>
<protein>
    <recommendedName>
        <fullName evidence="2">SOUL heme-binding protein</fullName>
    </recommendedName>
</protein>
<dbReference type="PANTHER" id="PTHR11220:SF1">
    <property type="entry name" value="HEME-BINDING PROTEIN 2"/>
    <property type="match status" value="1"/>
</dbReference>
<dbReference type="Pfam" id="PF04832">
    <property type="entry name" value="SOUL"/>
    <property type="match status" value="1"/>
</dbReference>